<evidence type="ECO:0000313" key="3">
    <source>
        <dbReference type="EMBL" id="KLT39053.1"/>
    </source>
</evidence>
<dbReference type="GeneID" id="28981153"/>
<organism evidence="3 4">
    <name type="scientific">Cutaneotrichosporon oleaginosum</name>
    <dbReference type="NCBI Taxonomy" id="879819"/>
    <lineage>
        <taxon>Eukaryota</taxon>
        <taxon>Fungi</taxon>
        <taxon>Dikarya</taxon>
        <taxon>Basidiomycota</taxon>
        <taxon>Agaricomycotina</taxon>
        <taxon>Tremellomycetes</taxon>
        <taxon>Trichosporonales</taxon>
        <taxon>Trichosporonaceae</taxon>
        <taxon>Cutaneotrichosporon</taxon>
    </lineage>
</organism>
<proteinExistence type="predicted"/>
<evidence type="ECO:0000256" key="1">
    <source>
        <dbReference type="ARBA" id="ARBA00022679"/>
    </source>
</evidence>
<sequence length="485" mass="51081">MQLPPQLSHTSQHCIHPSPRKSGISPASITDTALAELTPTGAAWYFPAPASGSYDPVLLTTALEATLAIYPQLCGALSLTPPNNAEYPPHTRRYGRVWVRWGDDEPGLLLTQAKWGGPLADVLPMNRGNEAISSAVMPNIFALLRLRPSALGPACPGPAAVAQITAFNCGGVALALAAQHALLDAHALAYVLRDWGTIHTAMLRGAPQPTITRTYAPMDLDAHACADTPGPQLEELANTVPQLRLDFWAYDPSDPNDQAPGAAGRPRGPRAPFETWDADAAVGDAVLDLSAADVARLSTPGVSALDGVLGAAWRAVVRARELDSEVWMHGCVGLRTRLGLPDDFQGAPLINVSAGLDAKALLGNPGAGARAIRAGIKSVTKDRASAVLHHMANALDPAREWNVFVGSRNILSTSWLGIGAYAADFGYGTAARVHPFMPPVDGIIVVMEAKEAGVEHGARGGVSLRLLLREEVLARVLSDPELVGK</sequence>
<feature type="region of interest" description="Disordered" evidence="2">
    <location>
        <begin position="254"/>
        <end position="274"/>
    </location>
</feature>
<dbReference type="Gene3D" id="3.30.559.10">
    <property type="entry name" value="Chloramphenicol acetyltransferase-like domain"/>
    <property type="match status" value="2"/>
</dbReference>
<dbReference type="PANTHER" id="PTHR31642">
    <property type="entry name" value="TRICHOTHECENE 3-O-ACETYLTRANSFERASE"/>
    <property type="match status" value="1"/>
</dbReference>
<dbReference type="InterPro" id="IPR023213">
    <property type="entry name" value="CAT-like_dom_sf"/>
</dbReference>
<feature type="compositionally biased region" description="Low complexity" evidence="2">
    <location>
        <begin position="259"/>
        <end position="274"/>
    </location>
</feature>
<dbReference type="Proteomes" id="UP000053611">
    <property type="component" value="Unassembled WGS sequence"/>
</dbReference>
<dbReference type="GO" id="GO:0016747">
    <property type="term" value="F:acyltransferase activity, transferring groups other than amino-acyl groups"/>
    <property type="evidence" value="ECO:0007669"/>
    <property type="project" value="TreeGrafter"/>
</dbReference>
<dbReference type="Pfam" id="PF02458">
    <property type="entry name" value="Transferase"/>
    <property type="match status" value="2"/>
</dbReference>
<dbReference type="RefSeq" id="XP_018275544.1">
    <property type="nucleotide sequence ID" value="XM_018420550.1"/>
</dbReference>
<name>A0A0J0XDE3_9TREE</name>
<dbReference type="AlphaFoldDB" id="A0A0J0XDE3"/>
<dbReference type="STRING" id="879819.A0A0J0XDE3"/>
<evidence type="ECO:0000256" key="2">
    <source>
        <dbReference type="SAM" id="MobiDB-lite"/>
    </source>
</evidence>
<evidence type="ECO:0000313" key="4">
    <source>
        <dbReference type="Proteomes" id="UP000053611"/>
    </source>
</evidence>
<feature type="compositionally biased region" description="Polar residues" evidence="2">
    <location>
        <begin position="1"/>
        <end position="13"/>
    </location>
</feature>
<keyword evidence="4" id="KW-1185">Reference proteome</keyword>
<dbReference type="GO" id="GO:0044550">
    <property type="term" value="P:secondary metabolite biosynthetic process"/>
    <property type="evidence" value="ECO:0007669"/>
    <property type="project" value="TreeGrafter"/>
</dbReference>
<keyword evidence="1" id="KW-0808">Transferase</keyword>
<protein>
    <recommendedName>
        <fullName evidence="5">Transferase-domain-containing protein</fullName>
    </recommendedName>
</protein>
<evidence type="ECO:0008006" key="5">
    <source>
        <dbReference type="Google" id="ProtNLM"/>
    </source>
</evidence>
<dbReference type="PANTHER" id="PTHR31642:SF310">
    <property type="entry name" value="FATTY ALCOHOL:CAFFEOYL-COA ACYLTRANSFERASE"/>
    <property type="match status" value="1"/>
</dbReference>
<feature type="region of interest" description="Disordered" evidence="2">
    <location>
        <begin position="1"/>
        <end position="26"/>
    </location>
</feature>
<dbReference type="OrthoDB" id="444127at2759"/>
<gene>
    <name evidence="3" type="ORF">CC85DRAFT_251822</name>
</gene>
<dbReference type="InterPro" id="IPR050317">
    <property type="entry name" value="Plant_Fungal_Acyltransferase"/>
</dbReference>
<dbReference type="EMBL" id="KQ087272">
    <property type="protein sequence ID" value="KLT39053.1"/>
    <property type="molecule type" value="Genomic_DNA"/>
</dbReference>
<reference evidence="3 4" key="1">
    <citation type="submission" date="2015-03" db="EMBL/GenBank/DDBJ databases">
        <title>Genomics and transcriptomics of the oil-accumulating basidiomycete yeast T. oleaginosus allow insights into substrate utilization and the diverse evolutionary trajectories of mating systems in fungi.</title>
        <authorList>
            <consortium name="DOE Joint Genome Institute"/>
            <person name="Kourist R."/>
            <person name="Kracht O."/>
            <person name="Bracharz F."/>
            <person name="Lipzen A."/>
            <person name="Nolan M."/>
            <person name="Ohm R."/>
            <person name="Grigoriev I."/>
            <person name="Sun S."/>
            <person name="Heitman J."/>
            <person name="Bruck T."/>
            <person name="Nowrousian M."/>
        </authorList>
    </citation>
    <scope>NUCLEOTIDE SEQUENCE [LARGE SCALE GENOMIC DNA]</scope>
    <source>
        <strain evidence="3 4">IBC0246</strain>
    </source>
</reference>
<accession>A0A0J0XDE3</accession>